<evidence type="ECO:0000256" key="1">
    <source>
        <dbReference type="ARBA" id="ARBA00006373"/>
    </source>
</evidence>
<reference evidence="6" key="1">
    <citation type="submission" date="2022-11" db="UniProtKB">
        <authorList>
            <consortium name="EnsemblMetazoa"/>
        </authorList>
    </citation>
    <scope>IDENTIFICATION</scope>
</reference>
<feature type="signal peptide" evidence="3">
    <location>
        <begin position="1"/>
        <end position="23"/>
    </location>
</feature>
<dbReference type="InterPro" id="IPR003609">
    <property type="entry name" value="Pan_app"/>
</dbReference>
<evidence type="ECO:0000313" key="6">
    <source>
        <dbReference type="EnsemblMetazoa" id="XP_028513383.1"/>
    </source>
</evidence>
<comment type="caution">
    <text evidence="2">Lacks conserved residue(s) required for the propagation of feature annotation.</text>
</comment>
<dbReference type="PROSITE" id="PS00022">
    <property type="entry name" value="EGF_1"/>
    <property type="match status" value="1"/>
</dbReference>
<feature type="domain" description="EGF-like" evidence="4">
    <location>
        <begin position="104"/>
        <end position="140"/>
    </location>
</feature>
<organism evidence="6 7">
    <name type="scientific">Exaiptasia diaphana</name>
    <name type="common">Tropical sea anemone</name>
    <name type="synonym">Aiptasia pulchella</name>
    <dbReference type="NCBI Taxonomy" id="2652724"/>
    <lineage>
        <taxon>Eukaryota</taxon>
        <taxon>Metazoa</taxon>
        <taxon>Cnidaria</taxon>
        <taxon>Anthozoa</taxon>
        <taxon>Hexacorallia</taxon>
        <taxon>Actiniaria</taxon>
        <taxon>Aiptasiidae</taxon>
        <taxon>Exaiptasia</taxon>
    </lineage>
</organism>
<dbReference type="PROSITE" id="PS01186">
    <property type="entry name" value="EGF_2"/>
    <property type="match status" value="1"/>
</dbReference>
<sequence length="227" mass="25404">MSFVREVLMVWVTMKLVLSFANANTCKKSVAFKVNFKNKALINRTISTLQSNSDEFCQSLCFRENRCISCTFDTKNQLCNLSDTDHIMHPKLLVNTANTIYWRMENSCNCDSRRMTCRYNPAVQDFRCYCNLGFTGTNCTNDLKLVALFPLNARYQARSVQSEAPNGVISNVQCNKDSSSPTGGSCLFNGNKNSFIEIPNAQDGKLDLKGSMTLLAFVYAENDGGPL</sequence>
<dbReference type="KEGG" id="epa:114574582"/>
<evidence type="ECO:0000313" key="7">
    <source>
        <dbReference type="Proteomes" id="UP000887567"/>
    </source>
</evidence>
<name>A0A913YEG7_EXADI</name>
<dbReference type="PROSITE" id="PS50026">
    <property type="entry name" value="EGF_3"/>
    <property type="match status" value="1"/>
</dbReference>
<dbReference type="SUPFAM" id="SSF57414">
    <property type="entry name" value="Hairpin loop containing domain-like"/>
    <property type="match status" value="1"/>
</dbReference>
<dbReference type="EnsemblMetazoa" id="XM_028657582.1">
    <property type="protein sequence ID" value="XP_028513383.1"/>
    <property type="gene ID" value="LOC114574582"/>
</dbReference>
<evidence type="ECO:0008006" key="8">
    <source>
        <dbReference type="Google" id="ProtNLM"/>
    </source>
</evidence>
<keyword evidence="3" id="KW-0732">Signal</keyword>
<keyword evidence="2" id="KW-0245">EGF-like domain</keyword>
<keyword evidence="2" id="KW-1015">Disulfide bond</keyword>
<feature type="disulfide bond" evidence="2">
    <location>
        <begin position="130"/>
        <end position="139"/>
    </location>
</feature>
<keyword evidence="7" id="KW-1185">Reference proteome</keyword>
<accession>A0A913YEG7</accession>
<dbReference type="PANTHER" id="PTHR47635">
    <property type="entry name" value="CUB DOMAIN-CONTAINING PROTEIN"/>
    <property type="match status" value="1"/>
</dbReference>
<evidence type="ECO:0000256" key="3">
    <source>
        <dbReference type="SAM" id="SignalP"/>
    </source>
</evidence>
<dbReference type="OrthoDB" id="5989402at2759"/>
<evidence type="ECO:0000259" key="5">
    <source>
        <dbReference type="PROSITE" id="PS50948"/>
    </source>
</evidence>
<dbReference type="PANTHER" id="PTHR47635:SF2">
    <property type="entry name" value="LAMG-LIKE JELLYROLL FOLD DOMAIN-CONTAINING PROTEIN"/>
    <property type="match status" value="1"/>
</dbReference>
<dbReference type="Pfam" id="PF00024">
    <property type="entry name" value="PAN_1"/>
    <property type="match status" value="1"/>
</dbReference>
<proteinExistence type="inferred from homology"/>
<protein>
    <recommendedName>
        <fullName evidence="8">EGF-like domain-containing protein</fullName>
    </recommendedName>
</protein>
<dbReference type="Proteomes" id="UP000887567">
    <property type="component" value="Unplaced"/>
</dbReference>
<dbReference type="GeneID" id="114574582"/>
<dbReference type="AlphaFoldDB" id="A0A913YEG7"/>
<feature type="domain" description="Apple" evidence="5">
    <location>
        <begin position="26"/>
        <end position="108"/>
    </location>
</feature>
<feature type="chain" id="PRO_5037225901" description="EGF-like domain-containing protein" evidence="3">
    <location>
        <begin position="24"/>
        <end position="227"/>
    </location>
</feature>
<evidence type="ECO:0000256" key="2">
    <source>
        <dbReference type="PROSITE-ProRule" id="PRU00076"/>
    </source>
</evidence>
<dbReference type="RefSeq" id="XP_028513383.1">
    <property type="nucleotide sequence ID" value="XM_028657582.1"/>
</dbReference>
<comment type="similarity">
    <text evidence="1">Belongs to the EGF domain peptide family.</text>
</comment>
<dbReference type="InterPro" id="IPR000742">
    <property type="entry name" value="EGF"/>
</dbReference>
<dbReference type="PROSITE" id="PS50948">
    <property type="entry name" value="PAN"/>
    <property type="match status" value="1"/>
</dbReference>
<evidence type="ECO:0000259" key="4">
    <source>
        <dbReference type="PROSITE" id="PS50026"/>
    </source>
</evidence>
<dbReference type="Gene3D" id="3.50.4.10">
    <property type="entry name" value="Hepatocyte Growth Factor"/>
    <property type="match status" value="1"/>
</dbReference>